<dbReference type="SUPFAM" id="SSF158472">
    <property type="entry name" value="HAMP domain-like"/>
    <property type="match status" value="1"/>
</dbReference>
<evidence type="ECO:0000256" key="5">
    <source>
        <dbReference type="ARBA" id="ARBA00022679"/>
    </source>
</evidence>
<dbReference type="Pfam" id="PF00512">
    <property type="entry name" value="HisKA"/>
    <property type="match status" value="1"/>
</dbReference>
<dbReference type="InterPro" id="IPR003661">
    <property type="entry name" value="HisK_dim/P_dom"/>
</dbReference>
<dbReference type="CDD" id="cd00082">
    <property type="entry name" value="HisKA"/>
    <property type="match status" value="1"/>
</dbReference>
<evidence type="ECO:0000256" key="9">
    <source>
        <dbReference type="ARBA" id="ARBA00023012"/>
    </source>
</evidence>
<dbReference type="CDD" id="cd06225">
    <property type="entry name" value="HAMP"/>
    <property type="match status" value="1"/>
</dbReference>
<dbReference type="CDD" id="cd00075">
    <property type="entry name" value="HATPase"/>
    <property type="match status" value="1"/>
</dbReference>
<keyword evidence="4" id="KW-0597">Phosphoprotein</keyword>
<proteinExistence type="predicted"/>
<dbReference type="Proteomes" id="UP001602245">
    <property type="component" value="Unassembled WGS sequence"/>
</dbReference>
<dbReference type="SMART" id="SM00304">
    <property type="entry name" value="HAMP"/>
    <property type="match status" value="1"/>
</dbReference>
<dbReference type="InterPro" id="IPR036097">
    <property type="entry name" value="HisK_dim/P_sf"/>
</dbReference>
<dbReference type="SMART" id="SM00388">
    <property type="entry name" value="HisKA"/>
    <property type="match status" value="1"/>
</dbReference>
<dbReference type="Pfam" id="PF02518">
    <property type="entry name" value="HATPase_c"/>
    <property type="match status" value="1"/>
</dbReference>
<keyword evidence="10 11" id="KW-0472">Membrane</keyword>
<dbReference type="PANTHER" id="PTHR45436">
    <property type="entry name" value="SENSOR HISTIDINE KINASE YKOH"/>
    <property type="match status" value="1"/>
</dbReference>
<keyword evidence="6 11" id="KW-0812">Transmembrane</keyword>
<dbReference type="SMART" id="SM00387">
    <property type="entry name" value="HATPase_c"/>
    <property type="match status" value="1"/>
</dbReference>
<feature type="domain" description="HAMP" evidence="13">
    <location>
        <begin position="161"/>
        <end position="215"/>
    </location>
</feature>
<evidence type="ECO:0000256" key="2">
    <source>
        <dbReference type="ARBA" id="ARBA00004236"/>
    </source>
</evidence>
<dbReference type="InterPro" id="IPR003660">
    <property type="entry name" value="HAMP_dom"/>
</dbReference>
<dbReference type="PRINTS" id="PR00344">
    <property type="entry name" value="BCTRLSENSOR"/>
</dbReference>
<dbReference type="Gene3D" id="3.30.565.10">
    <property type="entry name" value="Histidine kinase-like ATPase, C-terminal domain"/>
    <property type="match status" value="1"/>
</dbReference>
<dbReference type="PANTHER" id="PTHR45436:SF5">
    <property type="entry name" value="SENSOR HISTIDINE KINASE TRCS"/>
    <property type="match status" value="1"/>
</dbReference>
<dbReference type="PROSITE" id="PS50109">
    <property type="entry name" value="HIS_KIN"/>
    <property type="match status" value="1"/>
</dbReference>
<evidence type="ECO:0000256" key="6">
    <source>
        <dbReference type="ARBA" id="ARBA00022692"/>
    </source>
</evidence>
<evidence type="ECO:0000256" key="7">
    <source>
        <dbReference type="ARBA" id="ARBA00022777"/>
    </source>
</evidence>
<gene>
    <name evidence="14" type="ORF">ACFY35_22210</name>
</gene>
<dbReference type="Gene3D" id="6.10.340.10">
    <property type="match status" value="1"/>
</dbReference>
<protein>
    <recommendedName>
        <fullName evidence="3">histidine kinase</fullName>
        <ecNumber evidence="3">2.7.13.3</ecNumber>
    </recommendedName>
</protein>
<dbReference type="InterPro" id="IPR003594">
    <property type="entry name" value="HATPase_dom"/>
</dbReference>
<dbReference type="Pfam" id="PF00672">
    <property type="entry name" value="HAMP"/>
    <property type="match status" value="1"/>
</dbReference>
<dbReference type="Gene3D" id="1.10.287.130">
    <property type="match status" value="1"/>
</dbReference>
<evidence type="ECO:0000259" key="12">
    <source>
        <dbReference type="PROSITE" id="PS50109"/>
    </source>
</evidence>
<keyword evidence="8 11" id="KW-1133">Transmembrane helix</keyword>
<sequence length="445" mass="46248">MLITTVLLVAGIVASDAIVLGALRQHLVERVDRQLTPLAQLMARLDPSVLGPAGSDVTRREGGGLDLVTAMAIVYFDARGVPVSSVHTSAAVPDISGNVRRPFTAGDWRAVVVARPGGGSVAVAGSLDAVDGTVRRLQLVCAVTGLLLIAALGTAGWFLVRAGLRPLRTIEDTAAAIAAGDITHRIPAGGRPGSEVARLTDALNGMLAQLERAFAARAQFVADVSHELRTPLFGIKGSTELALMGAVGVERTLSRIDTEAGRLAALVEDLLLLARLDVQAPVLAPEPMDLRTLAASALADLRALDAERPVRITGPGGDGDGEPAPTLGDEARLRQVVVNLVGNVHAHTPPGAPARIGVGNDGDFAILEVADAGPGIPPEQRERLFERFHRGDDSRSRNGTSGAGLGLAIVRSLVEAHGGRVEVFPAAPGTTFRICLPLLEDSQKL</sequence>
<organism evidence="14 15">
    <name type="scientific">Paractinoplanes globisporus</name>
    <dbReference type="NCBI Taxonomy" id="113565"/>
    <lineage>
        <taxon>Bacteria</taxon>
        <taxon>Bacillati</taxon>
        <taxon>Actinomycetota</taxon>
        <taxon>Actinomycetes</taxon>
        <taxon>Micromonosporales</taxon>
        <taxon>Micromonosporaceae</taxon>
        <taxon>Paractinoplanes</taxon>
    </lineage>
</organism>
<dbReference type="InterPro" id="IPR004358">
    <property type="entry name" value="Sig_transdc_His_kin-like_C"/>
</dbReference>
<evidence type="ECO:0000313" key="14">
    <source>
        <dbReference type="EMBL" id="MFF5292163.1"/>
    </source>
</evidence>
<dbReference type="SUPFAM" id="SSF47384">
    <property type="entry name" value="Homodimeric domain of signal transducing histidine kinase"/>
    <property type="match status" value="1"/>
</dbReference>
<evidence type="ECO:0000256" key="8">
    <source>
        <dbReference type="ARBA" id="ARBA00022989"/>
    </source>
</evidence>
<reference evidence="14 15" key="1">
    <citation type="submission" date="2024-10" db="EMBL/GenBank/DDBJ databases">
        <title>The Natural Products Discovery Center: Release of the First 8490 Sequenced Strains for Exploring Actinobacteria Biosynthetic Diversity.</title>
        <authorList>
            <person name="Kalkreuter E."/>
            <person name="Kautsar S.A."/>
            <person name="Yang D."/>
            <person name="Bader C.D."/>
            <person name="Teijaro C.N."/>
            <person name="Fluegel L."/>
            <person name="Davis C.M."/>
            <person name="Simpson J.R."/>
            <person name="Lauterbach L."/>
            <person name="Steele A.D."/>
            <person name="Gui C."/>
            <person name="Meng S."/>
            <person name="Li G."/>
            <person name="Viehrig K."/>
            <person name="Ye F."/>
            <person name="Su P."/>
            <person name="Kiefer A.F."/>
            <person name="Nichols A."/>
            <person name="Cepeda A.J."/>
            <person name="Yan W."/>
            <person name="Fan B."/>
            <person name="Jiang Y."/>
            <person name="Adhikari A."/>
            <person name="Zheng C.-J."/>
            <person name="Schuster L."/>
            <person name="Cowan T.M."/>
            <person name="Smanski M.J."/>
            <person name="Chevrette M.G."/>
            <person name="De Carvalho L.P.S."/>
            <person name="Shen B."/>
        </authorList>
    </citation>
    <scope>NUCLEOTIDE SEQUENCE [LARGE SCALE GENOMIC DNA]</scope>
    <source>
        <strain evidence="14 15">NPDC000087</strain>
    </source>
</reference>
<keyword evidence="15" id="KW-1185">Reference proteome</keyword>
<keyword evidence="5" id="KW-0808">Transferase</keyword>
<dbReference type="EC" id="2.7.13.3" evidence="3"/>
<dbReference type="PROSITE" id="PS50885">
    <property type="entry name" value="HAMP"/>
    <property type="match status" value="1"/>
</dbReference>
<dbReference type="RefSeq" id="WP_020510044.1">
    <property type="nucleotide sequence ID" value="NZ_JBIAZU010000004.1"/>
</dbReference>
<comment type="caution">
    <text evidence="14">The sequence shown here is derived from an EMBL/GenBank/DDBJ whole genome shotgun (WGS) entry which is preliminary data.</text>
</comment>
<accession>A0ABW6WGK0</accession>
<dbReference type="InterPro" id="IPR005467">
    <property type="entry name" value="His_kinase_dom"/>
</dbReference>
<evidence type="ECO:0000256" key="10">
    <source>
        <dbReference type="ARBA" id="ARBA00023136"/>
    </source>
</evidence>
<feature type="transmembrane region" description="Helical" evidence="11">
    <location>
        <begin position="137"/>
        <end position="160"/>
    </location>
</feature>
<evidence type="ECO:0000256" key="1">
    <source>
        <dbReference type="ARBA" id="ARBA00000085"/>
    </source>
</evidence>
<keyword evidence="9" id="KW-0902">Two-component regulatory system</keyword>
<dbReference type="SUPFAM" id="SSF55874">
    <property type="entry name" value="ATPase domain of HSP90 chaperone/DNA topoisomerase II/histidine kinase"/>
    <property type="match status" value="1"/>
</dbReference>
<dbReference type="InterPro" id="IPR050428">
    <property type="entry name" value="TCS_sensor_his_kinase"/>
</dbReference>
<evidence type="ECO:0000256" key="11">
    <source>
        <dbReference type="SAM" id="Phobius"/>
    </source>
</evidence>
<name>A0ABW6WGK0_9ACTN</name>
<evidence type="ECO:0000259" key="13">
    <source>
        <dbReference type="PROSITE" id="PS50885"/>
    </source>
</evidence>
<evidence type="ECO:0000313" key="15">
    <source>
        <dbReference type="Proteomes" id="UP001602245"/>
    </source>
</evidence>
<keyword evidence="7 14" id="KW-0418">Kinase</keyword>
<evidence type="ECO:0000256" key="4">
    <source>
        <dbReference type="ARBA" id="ARBA00022553"/>
    </source>
</evidence>
<dbReference type="EMBL" id="JBIAZU010000004">
    <property type="protein sequence ID" value="MFF5292163.1"/>
    <property type="molecule type" value="Genomic_DNA"/>
</dbReference>
<feature type="domain" description="Histidine kinase" evidence="12">
    <location>
        <begin position="223"/>
        <end position="440"/>
    </location>
</feature>
<dbReference type="InterPro" id="IPR036890">
    <property type="entry name" value="HATPase_C_sf"/>
</dbReference>
<dbReference type="GO" id="GO:0016301">
    <property type="term" value="F:kinase activity"/>
    <property type="evidence" value="ECO:0007669"/>
    <property type="project" value="UniProtKB-KW"/>
</dbReference>
<evidence type="ECO:0000256" key="3">
    <source>
        <dbReference type="ARBA" id="ARBA00012438"/>
    </source>
</evidence>
<comment type="catalytic activity">
    <reaction evidence="1">
        <text>ATP + protein L-histidine = ADP + protein N-phospho-L-histidine.</text>
        <dbReference type="EC" id="2.7.13.3"/>
    </reaction>
</comment>
<comment type="subcellular location">
    <subcellularLocation>
        <location evidence="2">Cell membrane</location>
    </subcellularLocation>
</comment>